<sequence length="145" mass="15778">MTKHILVPLDGSEPSWAAFEHALDQYEGERITVLHVADPSNAVYTGVEGGYYDGAAFDRALERGEELCDRARERLEEAGTDSSTVLETAVERGRPARTIVRYGDDHDVDLVVIGSHGRSGVSRVLLGSVAETVVRRAAMPVTVVR</sequence>
<dbReference type="InterPro" id="IPR006015">
    <property type="entry name" value="Universal_stress_UspA"/>
</dbReference>
<dbReference type="OrthoDB" id="105697at2157"/>
<dbReference type="PANTHER" id="PTHR46268:SF24">
    <property type="entry name" value="UNIVERSAL STRESS PROTEIN"/>
    <property type="match status" value="1"/>
</dbReference>
<dbReference type="Gene3D" id="3.40.50.620">
    <property type="entry name" value="HUPs"/>
    <property type="match status" value="1"/>
</dbReference>
<dbReference type="PRINTS" id="PR01438">
    <property type="entry name" value="UNVRSLSTRESS"/>
</dbReference>
<feature type="domain" description="UspA" evidence="2">
    <location>
        <begin position="1"/>
        <end position="145"/>
    </location>
</feature>
<proteinExistence type="inferred from homology"/>
<name>A0A6B0VQY5_9EURY</name>
<dbReference type="Proteomes" id="UP000434101">
    <property type="component" value="Unassembled WGS sequence"/>
</dbReference>
<evidence type="ECO:0000259" key="2">
    <source>
        <dbReference type="Pfam" id="PF00582"/>
    </source>
</evidence>
<dbReference type="SUPFAM" id="SSF52402">
    <property type="entry name" value="Adenine nucleotide alpha hydrolases-like"/>
    <property type="match status" value="1"/>
</dbReference>
<accession>A0A6B0VQY5</accession>
<organism evidence="3 4">
    <name type="scientific">Natronorubrum halalkaliphilum</name>
    <dbReference type="NCBI Taxonomy" id="2691917"/>
    <lineage>
        <taxon>Archaea</taxon>
        <taxon>Methanobacteriati</taxon>
        <taxon>Methanobacteriota</taxon>
        <taxon>Stenosarchaea group</taxon>
        <taxon>Halobacteria</taxon>
        <taxon>Halobacteriales</taxon>
        <taxon>Natrialbaceae</taxon>
        <taxon>Natronorubrum</taxon>
    </lineage>
</organism>
<evidence type="ECO:0000313" key="3">
    <source>
        <dbReference type="EMBL" id="MXV63918.1"/>
    </source>
</evidence>
<comment type="caution">
    <text evidence="3">The sequence shown here is derived from an EMBL/GenBank/DDBJ whole genome shotgun (WGS) entry which is preliminary data.</text>
</comment>
<comment type="similarity">
    <text evidence="1">Belongs to the universal stress protein A family.</text>
</comment>
<gene>
    <name evidence="3" type="ORF">GS429_17995</name>
</gene>
<dbReference type="Pfam" id="PF00582">
    <property type="entry name" value="Usp"/>
    <property type="match status" value="1"/>
</dbReference>
<dbReference type="AlphaFoldDB" id="A0A6B0VQY5"/>
<dbReference type="CDD" id="cd00293">
    <property type="entry name" value="USP-like"/>
    <property type="match status" value="1"/>
</dbReference>
<dbReference type="PANTHER" id="PTHR46268">
    <property type="entry name" value="STRESS RESPONSE PROTEIN NHAX"/>
    <property type="match status" value="1"/>
</dbReference>
<evidence type="ECO:0000256" key="1">
    <source>
        <dbReference type="ARBA" id="ARBA00008791"/>
    </source>
</evidence>
<dbReference type="RefSeq" id="WP_160066758.1">
    <property type="nucleotide sequence ID" value="NZ_WUYX01000068.1"/>
</dbReference>
<dbReference type="InterPro" id="IPR006016">
    <property type="entry name" value="UspA"/>
</dbReference>
<dbReference type="InterPro" id="IPR014729">
    <property type="entry name" value="Rossmann-like_a/b/a_fold"/>
</dbReference>
<keyword evidence="4" id="KW-1185">Reference proteome</keyword>
<reference evidence="3 4" key="1">
    <citation type="submission" date="2020-01" db="EMBL/GenBank/DDBJ databases">
        <title>Natronorubrum sp. JWXQ-INN 674 isolated from Inner Mongolia Autonomous Region of China.</title>
        <authorList>
            <person name="Xue Q."/>
        </authorList>
    </citation>
    <scope>NUCLEOTIDE SEQUENCE [LARGE SCALE GENOMIC DNA]</scope>
    <source>
        <strain evidence="3 4">JWXQ-INN-674</strain>
    </source>
</reference>
<evidence type="ECO:0000313" key="4">
    <source>
        <dbReference type="Proteomes" id="UP000434101"/>
    </source>
</evidence>
<protein>
    <submittedName>
        <fullName evidence="3">Universal stress protein</fullName>
    </submittedName>
</protein>
<dbReference type="EMBL" id="WUYX01000068">
    <property type="protein sequence ID" value="MXV63918.1"/>
    <property type="molecule type" value="Genomic_DNA"/>
</dbReference>